<evidence type="ECO:0000256" key="4">
    <source>
        <dbReference type="ARBA" id="ARBA00023157"/>
    </source>
</evidence>
<evidence type="ECO:0000256" key="1">
    <source>
        <dbReference type="ARBA" id="ARBA00009178"/>
    </source>
</evidence>
<evidence type="ECO:0000256" key="2">
    <source>
        <dbReference type="ARBA" id="ARBA00022702"/>
    </source>
</evidence>
<dbReference type="GO" id="GO:0019722">
    <property type="term" value="P:calcium-mediated signaling"/>
    <property type="evidence" value="ECO:0007669"/>
    <property type="project" value="TreeGrafter"/>
</dbReference>
<dbReference type="Pfam" id="PF05498">
    <property type="entry name" value="RALF"/>
    <property type="match status" value="1"/>
</dbReference>
<dbReference type="PANTHER" id="PTHR33136:SF13">
    <property type="entry name" value="OS10G0328900 PROTEIN"/>
    <property type="match status" value="1"/>
</dbReference>
<name>A0AAP0FYK7_9ASPA</name>
<proteinExistence type="inferred from homology"/>
<comment type="similarity">
    <text evidence="1">Belongs to the plant rapid alkalinization factor (RALF) family.</text>
</comment>
<gene>
    <name evidence="5" type="primary">RALF</name>
    <name evidence="5" type="ORF">KSP39_PZI018693</name>
</gene>
<dbReference type="PANTHER" id="PTHR33136">
    <property type="entry name" value="RAPID ALKALINIZATION FACTOR-LIKE"/>
    <property type="match status" value="1"/>
</dbReference>
<keyword evidence="6" id="KW-1185">Reference proteome</keyword>
<keyword evidence="2" id="KW-0372">Hormone</keyword>
<dbReference type="AlphaFoldDB" id="A0AAP0FYK7"/>
<comment type="caution">
    <text evidence="5">The sequence shown here is derived from an EMBL/GenBank/DDBJ whole genome shotgun (WGS) entry which is preliminary data.</text>
</comment>
<evidence type="ECO:0000313" key="5">
    <source>
        <dbReference type="EMBL" id="KAK8925964.1"/>
    </source>
</evidence>
<sequence length="216" mass="24820">MKKEISQQGSRIDKYFKNSEISSLDFISRVRLLLLEYWIGLLEKQECLPRSTSRVPVYLSRIIRLLPGNFKSASQDSNSLLENYILCTPVMPFYSRSLKYIFVFKFKFLIFAPELYTTIFSVCQGTIGECIACDDEFDLAPESAHTILDTSGYISYEALKRGCVTYSRRSASYYNCRHGGEAYLYSRRVLKTHAADSSVGLRTKNVLDKNMAREKL</sequence>
<dbReference type="InterPro" id="IPR008801">
    <property type="entry name" value="RALF"/>
</dbReference>
<keyword evidence="3" id="KW-0732">Signal</keyword>
<dbReference type="GO" id="GO:0009506">
    <property type="term" value="C:plasmodesma"/>
    <property type="evidence" value="ECO:0007669"/>
    <property type="project" value="TreeGrafter"/>
</dbReference>
<dbReference type="Proteomes" id="UP001418222">
    <property type="component" value="Unassembled WGS sequence"/>
</dbReference>
<evidence type="ECO:0000256" key="3">
    <source>
        <dbReference type="ARBA" id="ARBA00022729"/>
    </source>
</evidence>
<protein>
    <submittedName>
        <fullName evidence="5">Rapid alkalinization factor</fullName>
    </submittedName>
</protein>
<organism evidence="5 6">
    <name type="scientific">Platanthera zijinensis</name>
    <dbReference type="NCBI Taxonomy" id="2320716"/>
    <lineage>
        <taxon>Eukaryota</taxon>
        <taxon>Viridiplantae</taxon>
        <taxon>Streptophyta</taxon>
        <taxon>Embryophyta</taxon>
        <taxon>Tracheophyta</taxon>
        <taxon>Spermatophyta</taxon>
        <taxon>Magnoliopsida</taxon>
        <taxon>Liliopsida</taxon>
        <taxon>Asparagales</taxon>
        <taxon>Orchidaceae</taxon>
        <taxon>Orchidoideae</taxon>
        <taxon>Orchideae</taxon>
        <taxon>Orchidinae</taxon>
        <taxon>Platanthera</taxon>
    </lineage>
</organism>
<keyword evidence="4" id="KW-1015">Disulfide bond</keyword>
<dbReference type="EMBL" id="JBBWWQ010000016">
    <property type="protein sequence ID" value="KAK8925964.1"/>
    <property type="molecule type" value="Genomic_DNA"/>
</dbReference>
<dbReference type="GO" id="GO:0005179">
    <property type="term" value="F:hormone activity"/>
    <property type="evidence" value="ECO:0007669"/>
    <property type="project" value="UniProtKB-KW"/>
</dbReference>
<accession>A0AAP0FYK7</accession>
<reference evidence="5 6" key="1">
    <citation type="journal article" date="2022" name="Nat. Plants">
        <title>Genomes of leafy and leafless Platanthera orchids illuminate the evolution of mycoheterotrophy.</title>
        <authorList>
            <person name="Li M.H."/>
            <person name="Liu K.W."/>
            <person name="Li Z."/>
            <person name="Lu H.C."/>
            <person name="Ye Q.L."/>
            <person name="Zhang D."/>
            <person name="Wang J.Y."/>
            <person name="Li Y.F."/>
            <person name="Zhong Z.M."/>
            <person name="Liu X."/>
            <person name="Yu X."/>
            <person name="Liu D.K."/>
            <person name="Tu X.D."/>
            <person name="Liu B."/>
            <person name="Hao Y."/>
            <person name="Liao X.Y."/>
            <person name="Jiang Y.T."/>
            <person name="Sun W.H."/>
            <person name="Chen J."/>
            <person name="Chen Y.Q."/>
            <person name="Ai Y."/>
            <person name="Zhai J.W."/>
            <person name="Wu S.S."/>
            <person name="Zhou Z."/>
            <person name="Hsiao Y.Y."/>
            <person name="Wu W.L."/>
            <person name="Chen Y.Y."/>
            <person name="Lin Y.F."/>
            <person name="Hsu J.L."/>
            <person name="Li C.Y."/>
            <person name="Wang Z.W."/>
            <person name="Zhao X."/>
            <person name="Zhong W.Y."/>
            <person name="Ma X.K."/>
            <person name="Ma L."/>
            <person name="Huang J."/>
            <person name="Chen G.Z."/>
            <person name="Huang M.Z."/>
            <person name="Huang L."/>
            <person name="Peng D.H."/>
            <person name="Luo Y.B."/>
            <person name="Zou S.Q."/>
            <person name="Chen S.P."/>
            <person name="Lan S."/>
            <person name="Tsai W.C."/>
            <person name="Van de Peer Y."/>
            <person name="Liu Z.J."/>
        </authorList>
    </citation>
    <scope>NUCLEOTIDE SEQUENCE [LARGE SCALE GENOMIC DNA]</scope>
    <source>
        <strain evidence="5">Lor287</strain>
    </source>
</reference>
<evidence type="ECO:0000313" key="6">
    <source>
        <dbReference type="Proteomes" id="UP001418222"/>
    </source>
</evidence>